<dbReference type="Gene3D" id="3.40.50.410">
    <property type="entry name" value="von Willebrand factor, type A domain"/>
    <property type="match status" value="1"/>
</dbReference>
<keyword evidence="1" id="KW-0732">Signal</keyword>
<organism evidence="3">
    <name type="scientific">Octopus bimaculoides</name>
    <name type="common">California two-spotted octopus</name>
    <dbReference type="NCBI Taxonomy" id="37653"/>
    <lineage>
        <taxon>Eukaryota</taxon>
        <taxon>Metazoa</taxon>
        <taxon>Spiralia</taxon>
        <taxon>Lophotrochozoa</taxon>
        <taxon>Mollusca</taxon>
        <taxon>Cephalopoda</taxon>
        <taxon>Coleoidea</taxon>
        <taxon>Octopodiformes</taxon>
        <taxon>Octopoda</taxon>
        <taxon>Incirrata</taxon>
        <taxon>Octopodidae</taxon>
        <taxon>Octopus</taxon>
    </lineage>
</organism>
<dbReference type="AlphaFoldDB" id="A0A0L8HWW0"/>
<dbReference type="STRING" id="37653.A0A0L8HWW0"/>
<evidence type="ECO:0000313" key="3">
    <source>
        <dbReference type="EMBL" id="KOF93664.1"/>
    </source>
</evidence>
<reference evidence="3" key="1">
    <citation type="submission" date="2015-07" db="EMBL/GenBank/DDBJ databases">
        <title>MeaNS - Measles Nucleotide Surveillance Program.</title>
        <authorList>
            <person name="Tran T."/>
            <person name="Druce J."/>
        </authorList>
    </citation>
    <scope>NUCLEOTIDE SEQUENCE</scope>
    <source>
        <strain evidence="3">UCB-OBI-ISO-001</strain>
        <tissue evidence="3">Gonad</tissue>
    </source>
</reference>
<dbReference type="InterPro" id="IPR050525">
    <property type="entry name" value="ECM_Assembly_Org"/>
</dbReference>
<dbReference type="PANTHER" id="PTHR24020:SF20">
    <property type="entry name" value="PH DOMAIN-CONTAINING PROTEIN"/>
    <property type="match status" value="1"/>
</dbReference>
<feature type="signal peptide" evidence="1">
    <location>
        <begin position="1"/>
        <end position="22"/>
    </location>
</feature>
<dbReference type="Pfam" id="PF00092">
    <property type="entry name" value="VWA"/>
    <property type="match status" value="1"/>
</dbReference>
<gene>
    <name evidence="3" type="ORF">OCBIM_22003785mg</name>
</gene>
<accession>A0A0L8HWW0</accession>
<dbReference type="PANTHER" id="PTHR24020">
    <property type="entry name" value="COLLAGEN ALPHA"/>
    <property type="match status" value="1"/>
</dbReference>
<protein>
    <recommendedName>
        <fullName evidence="2">VWFA domain-containing protein</fullName>
    </recommendedName>
</protein>
<dbReference type="PROSITE" id="PS50234">
    <property type="entry name" value="VWFA"/>
    <property type="match status" value="1"/>
</dbReference>
<feature type="non-terminal residue" evidence="3">
    <location>
        <position position="1"/>
    </location>
</feature>
<evidence type="ECO:0000259" key="2">
    <source>
        <dbReference type="PROSITE" id="PS50234"/>
    </source>
</evidence>
<dbReference type="SUPFAM" id="SSF53300">
    <property type="entry name" value="vWA-like"/>
    <property type="match status" value="1"/>
</dbReference>
<sequence length="424" mass="47354">VLTMFCLLHLAPLTALLVSSKAESTMRNIVMLAALLASVAAYDRTDASKCTKDKADIFFLLDSSDSTSQLFAKQKIFVNKVLDSLEVEYGKVHIGIATFSDSFFLNVDLTYDVSYLKMYLGHIYPMGGSTKIGSALKSLQADGFGSHRARRTATKIAIVLTDGQSSDDPIAAAKTLMAKNVKVFAVGDTYMNNQADLRMIASRPTSYYVFNLDSHDLIGSIKNAVQCVSPKTDCSVLHNINLQFLIDTPSYSQKTSLKLINFVAETSAMLKETNAEFALGVNFGVMGHQDIAPNYHTQLALKNISSFRFYKQVGMIDSFLSFLAKGRLDRNQRTLLIIFIDESAEPLKELRDKIERLKLKYRGLFSFFIITFGPSVNRHVARSMASNLSFYFHIPDVRYMEVSHEDFVKLLCGSSASYYNKNFK</sequence>
<name>A0A0L8HWW0_OCTBM</name>
<dbReference type="OrthoDB" id="5317514at2759"/>
<evidence type="ECO:0000256" key="1">
    <source>
        <dbReference type="SAM" id="SignalP"/>
    </source>
</evidence>
<dbReference type="InterPro" id="IPR036465">
    <property type="entry name" value="vWFA_dom_sf"/>
</dbReference>
<dbReference type="EMBL" id="KQ417112">
    <property type="protein sequence ID" value="KOF93664.1"/>
    <property type="molecule type" value="Genomic_DNA"/>
</dbReference>
<dbReference type="InterPro" id="IPR002035">
    <property type="entry name" value="VWF_A"/>
</dbReference>
<dbReference type="SMART" id="SM00327">
    <property type="entry name" value="VWA"/>
    <property type="match status" value="1"/>
</dbReference>
<feature type="domain" description="VWFA" evidence="2">
    <location>
        <begin position="56"/>
        <end position="225"/>
    </location>
</feature>
<proteinExistence type="predicted"/>
<feature type="chain" id="PRO_5005584008" description="VWFA domain-containing protein" evidence="1">
    <location>
        <begin position="23"/>
        <end position="424"/>
    </location>
</feature>